<evidence type="ECO:0000259" key="9">
    <source>
        <dbReference type="PROSITE" id="PS51213"/>
    </source>
</evidence>
<feature type="domain" description="Homeobox" evidence="8">
    <location>
        <begin position="256"/>
        <end position="319"/>
    </location>
</feature>
<dbReference type="SMART" id="SM00389">
    <property type="entry name" value="HOX"/>
    <property type="match status" value="1"/>
</dbReference>
<dbReference type="InterPro" id="IPR005541">
    <property type="entry name" value="KNOX2"/>
</dbReference>
<evidence type="ECO:0000313" key="11">
    <source>
        <dbReference type="Proteomes" id="UP000001514"/>
    </source>
</evidence>
<dbReference type="InterPro" id="IPR009057">
    <property type="entry name" value="Homeodomain-like_sf"/>
</dbReference>
<dbReference type="Pfam" id="PF05920">
    <property type="entry name" value="Homeobox_KN"/>
    <property type="match status" value="1"/>
</dbReference>
<dbReference type="OMA" id="MDAMPML"/>
<dbReference type="SMART" id="SM01256">
    <property type="entry name" value="KNOX2"/>
    <property type="match status" value="1"/>
</dbReference>
<dbReference type="InterPro" id="IPR050224">
    <property type="entry name" value="TALE_homeobox"/>
</dbReference>
<dbReference type="PROSITE" id="PS51213">
    <property type="entry name" value="ELK"/>
    <property type="match status" value="1"/>
</dbReference>
<dbReference type="eggNOG" id="KOG0773">
    <property type="taxonomic scope" value="Eukaryota"/>
</dbReference>
<dbReference type="SUPFAM" id="SSF46689">
    <property type="entry name" value="Homeodomain-like"/>
    <property type="match status" value="1"/>
</dbReference>
<dbReference type="CDD" id="cd00086">
    <property type="entry name" value="homeodomain"/>
    <property type="match status" value="1"/>
</dbReference>
<feature type="compositionally biased region" description="Polar residues" evidence="7">
    <location>
        <begin position="287"/>
        <end position="310"/>
    </location>
</feature>
<dbReference type="InterPro" id="IPR008422">
    <property type="entry name" value="KN_HD"/>
</dbReference>
<dbReference type="Pfam" id="PF03791">
    <property type="entry name" value="KNOX2"/>
    <property type="match status" value="1"/>
</dbReference>
<protein>
    <recommendedName>
        <fullName evidence="12">KNOX transcription factor</fullName>
    </recommendedName>
</protein>
<dbReference type="KEGG" id="smo:SELMODRAFT_415291"/>
<evidence type="ECO:0000256" key="6">
    <source>
        <dbReference type="PROSITE-ProRule" id="PRU00559"/>
    </source>
</evidence>
<dbReference type="InterPro" id="IPR001356">
    <property type="entry name" value="HD"/>
</dbReference>
<evidence type="ECO:0000256" key="2">
    <source>
        <dbReference type="ARBA" id="ARBA00023125"/>
    </source>
</evidence>
<dbReference type="Pfam" id="PF03790">
    <property type="entry name" value="KNOX1"/>
    <property type="match status" value="1"/>
</dbReference>
<dbReference type="EMBL" id="GL377591">
    <property type="protein sequence ID" value="EFJ23802.1"/>
    <property type="molecule type" value="Genomic_DNA"/>
</dbReference>
<dbReference type="Gene3D" id="1.10.10.60">
    <property type="entry name" value="Homeodomain-like"/>
    <property type="match status" value="1"/>
</dbReference>
<dbReference type="InterPro" id="IPR005540">
    <property type="entry name" value="KNOX1"/>
</dbReference>
<dbReference type="GO" id="GO:0005634">
    <property type="term" value="C:nucleus"/>
    <property type="evidence" value="ECO:0000318"/>
    <property type="project" value="GO_Central"/>
</dbReference>
<keyword evidence="11" id="KW-1185">Reference proteome</keyword>
<feature type="region of interest" description="Disordered" evidence="7">
    <location>
        <begin position="280"/>
        <end position="336"/>
    </location>
</feature>
<evidence type="ECO:0000256" key="5">
    <source>
        <dbReference type="PROSITE-ProRule" id="PRU00108"/>
    </source>
</evidence>
<dbReference type="FunCoup" id="D8RVM5">
    <property type="interactions" value="377"/>
</dbReference>
<feature type="domain" description="ELK" evidence="9">
    <location>
        <begin position="236"/>
        <end position="256"/>
    </location>
</feature>
<feature type="region of interest" description="Disordered" evidence="7">
    <location>
        <begin position="22"/>
        <end position="65"/>
    </location>
</feature>
<dbReference type="GO" id="GO:0006355">
    <property type="term" value="P:regulation of DNA-templated transcription"/>
    <property type="evidence" value="ECO:0007669"/>
    <property type="project" value="InterPro"/>
</dbReference>
<dbReference type="GO" id="GO:0003677">
    <property type="term" value="F:DNA binding"/>
    <property type="evidence" value="ECO:0007669"/>
    <property type="project" value="UniProtKB-UniRule"/>
</dbReference>
<keyword evidence="4 5" id="KW-0539">Nucleus</keyword>
<proteinExistence type="inferred from homology"/>
<feature type="compositionally biased region" description="Pro residues" evidence="7">
    <location>
        <begin position="32"/>
        <end position="41"/>
    </location>
</feature>
<comment type="similarity">
    <text evidence="6">Belongs to the TALE/KNOX homeobox family.</text>
</comment>
<sequence length="336" mass="37712">MAGGYAPTKFANMEEWLVEGLIEQAAEGLTTSPPPPPPPLAPTSSMAAPRTEHEDMDPRGSKVSLSDSEIMSAISGHPQYKELLRAHMNCYKVGASADLAAQMDELVRKREFESAVKTSIGVDPELDQFMVAYCNVLNAYEIELRRTFKEAIEFCKKQEHQLSVIAVSNIDVLSSGRETQVPCNAKVFNPDEQIFTETGAENEDASETYEDFMEEAESGGIGEVDTDLDPLAGDKELKKVLMKRYGGYIKGLTQEYLKKKKKGKLPKESRQQLLDWWSQHQDHPYPNENQKSNLAQSTGLDPKQINNWFINQRKRHWNPQAVRGESSQQRDAKSSS</sequence>
<evidence type="ECO:0000256" key="4">
    <source>
        <dbReference type="ARBA" id="ARBA00023242"/>
    </source>
</evidence>
<evidence type="ECO:0008006" key="12">
    <source>
        <dbReference type="Google" id="ProtNLM"/>
    </source>
</evidence>
<evidence type="ECO:0000256" key="7">
    <source>
        <dbReference type="SAM" id="MobiDB-lite"/>
    </source>
</evidence>
<keyword evidence="3 5" id="KW-0371">Homeobox</keyword>
<organism evidence="11">
    <name type="scientific">Selaginella moellendorffii</name>
    <name type="common">Spikemoss</name>
    <dbReference type="NCBI Taxonomy" id="88036"/>
    <lineage>
        <taxon>Eukaryota</taxon>
        <taxon>Viridiplantae</taxon>
        <taxon>Streptophyta</taxon>
        <taxon>Embryophyta</taxon>
        <taxon>Tracheophyta</taxon>
        <taxon>Lycopodiopsida</taxon>
        <taxon>Selaginellales</taxon>
        <taxon>Selaginellaceae</taxon>
        <taxon>Selaginella</taxon>
    </lineage>
</organism>
<comment type="subcellular location">
    <subcellularLocation>
        <location evidence="1 5">Nucleus</location>
    </subcellularLocation>
</comment>
<gene>
    <name evidence="10" type="ORF">SELMODRAFT_415291</name>
</gene>
<feature type="compositionally biased region" description="Basic and acidic residues" evidence="7">
    <location>
        <begin position="50"/>
        <end position="60"/>
    </location>
</feature>
<reference evidence="10 11" key="1">
    <citation type="journal article" date="2011" name="Science">
        <title>The Selaginella genome identifies genetic changes associated with the evolution of vascular plants.</title>
        <authorList>
            <person name="Banks J.A."/>
            <person name="Nishiyama T."/>
            <person name="Hasebe M."/>
            <person name="Bowman J.L."/>
            <person name="Gribskov M."/>
            <person name="dePamphilis C."/>
            <person name="Albert V.A."/>
            <person name="Aono N."/>
            <person name="Aoyama T."/>
            <person name="Ambrose B.A."/>
            <person name="Ashton N.W."/>
            <person name="Axtell M.J."/>
            <person name="Barker E."/>
            <person name="Barker M.S."/>
            <person name="Bennetzen J.L."/>
            <person name="Bonawitz N.D."/>
            <person name="Chapple C."/>
            <person name="Cheng C."/>
            <person name="Correa L.G."/>
            <person name="Dacre M."/>
            <person name="DeBarry J."/>
            <person name="Dreyer I."/>
            <person name="Elias M."/>
            <person name="Engstrom E.M."/>
            <person name="Estelle M."/>
            <person name="Feng L."/>
            <person name="Finet C."/>
            <person name="Floyd S.K."/>
            <person name="Frommer W.B."/>
            <person name="Fujita T."/>
            <person name="Gramzow L."/>
            <person name="Gutensohn M."/>
            <person name="Harholt J."/>
            <person name="Hattori M."/>
            <person name="Heyl A."/>
            <person name="Hirai T."/>
            <person name="Hiwatashi Y."/>
            <person name="Ishikawa M."/>
            <person name="Iwata M."/>
            <person name="Karol K.G."/>
            <person name="Koehler B."/>
            <person name="Kolukisaoglu U."/>
            <person name="Kubo M."/>
            <person name="Kurata T."/>
            <person name="Lalonde S."/>
            <person name="Li K."/>
            <person name="Li Y."/>
            <person name="Litt A."/>
            <person name="Lyons E."/>
            <person name="Manning G."/>
            <person name="Maruyama T."/>
            <person name="Michael T.P."/>
            <person name="Mikami K."/>
            <person name="Miyazaki S."/>
            <person name="Morinaga S."/>
            <person name="Murata T."/>
            <person name="Mueller-Roeber B."/>
            <person name="Nelson D.R."/>
            <person name="Obara M."/>
            <person name="Oguri Y."/>
            <person name="Olmstead R.G."/>
            <person name="Onodera N."/>
            <person name="Petersen B.L."/>
            <person name="Pils B."/>
            <person name="Prigge M."/>
            <person name="Rensing S.A."/>
            <person name="Riano-Pachon D.M."/>
            <person name="Roberts A.W."/>
            <person name="Sato Y."/>
            <person name="Scheller H.V."/>
            <person name="Schulz B."/>
            <person name="Schulz C."/>
            <person name="Shakirov E.V."/>
            <person name="Shibagaki N."/>
            <person name="Shinohara N."/>
            <person name="Shippen D.E."/>
            <person name="Soerensen I."/>
            <person name="Sotooka R."/>
            <person name="Sugimoto N."/>
            <person name="Sugita M."/>
            <person name="Sumikawa N."/>
            <person name="Tanurdzic M."/>
            <person name="Theissen G."/>
            <person name="Ulvskov P."/>
            <person name="Wakazuki S."/>
            <person name="Weng J.K."/>
            <person name="Willats W.W."/>
            <person name="Wipf D."/>
            <person name="Wolf P.G."/>
            <person name="Yang L."/>
            <person name="Zimmer A.D."/>
            <person name="Zhu Q."/>
            <person name="Mitros T."/>
            <person name="Hellsten U."/>
            <person name="Loque D."/>
            <person name="Otillar R."/>
            <person name="Salamov A."/>
            <person name="Schmutz J."/>
            <person name="Shapiro H."/>
            <person name="Lindquist E."/>
            <person name="Lucas S."/>
            <person name="Rokhsar D."/>
            <person name="Grigoriev I.V."/>
        </authorList>
    </citation>
    <scope>NUCLEOTIDE SEQUENCE [LARGE SCALE GENOMIC DNA]</scope>
</reference>
<keyword evidence="2 5" id="KW-0238">DNA-binding</keyword>
<dbReference type="InterPro" id="IPR005539">
    <property type="entry name" value="ELK_dom"/>
</dbReference>
<feature type="DNA-binding region" description="Homeobox; TALE-type" evidence="5">
    <location>
        <begin position="257"/>
        <end position="320"/>
    </location>
</feature>
<accession>D8RVM5</accession>
<dbReference type="PROSITE" id="PS50071">
    <property type="entry name" value="HOMEOBOX_2"/>
    <property type="match status" value="1"/>
</dbReference>
<dbReference type="InParanoid" id="D8RVM5"/>
<dbReference type="STRING" id="88036.D8RVM5"/>
<name>D8RVM5_SELML</name>
<dbReference type="AlphaFoldDB" id="D8RVM5"/>
<dbReference type="SMART" id="SM01255">
    <property type="entry name" value="KNOX1"/>
    <property type="match status" value="1"/>
</dbReference>
<dbReference type="PANTHER" id="PTHR11850">
    <property type="entry name" value="HOMEOBOX PROTEIN TRANSCRIPTION FACTORS"/>
    <property type="match status" value="1"/>
</dbReference>
<evidence type="ECO:0000256" key="3">
    <source>
        <dbReference type="ARBA" id="ARBA00023155"/>
    </source>
</evidence>
<evidence type="ECO:0000313" key="10">
    <source>
        <dbReference type="EMBL" id="EFJ23802.1"/>
    </source>
</evidence>
<dbReference type="Gramene" id="EFJ23802">
    <property type="protein sequence ID" value="EFJ23802"/>
    <property type="gene ID" value="SELMODRAFT_415291"/>
</dbReference>
<evidence type="ECO:0000256" key="1">
    <source>
        <dbReference type="ARBA" id="ARBA00004123"/>
    </source>
</evidence>
<dbReference type="Proteomes" id="UP000001514">
    <property type="component" value="Unassembled WGS sequence"/>
</dbReference>
<evidence type="ECO:0000259" key="8">
    <source>
        <dbReference type="PROSITE" id="PS50071"/>
    </source>
</evidence>